<gene>
    <name evidence="6" type="primary">azoR</name>
    <name evidence="8" type="ORF">SAMN05216377_10410</name>
</gene>
<dbReference type="RefSeq" id="WP_176921212.1">
    <property type="nucleotide sequence ID" value="NZ_FNBE01000004.1"/>
</dbReference>
<reference evidence="8 9" key="1">
    <citation type="submission" date="2016-10" db="EMBL/GenBank/DDBJ databases">
        <authorList>
            <person name="de Groot N.N."/>
        </authorList>
    </citation>
    <scope>NUCLEOTIDE SEQUENCE [LARGE SCALE GENOMIC DNA]</scope>
    <source>
        <strain evidence="8 9">CGMCC 4.3143</strain>
    </source>
</reference>
<evidence type="ECO:0000256" key="3">
    <source>
        <dbReference type="ARBA" id="ARBA00023002"/>
    </source>
</evidence>
<dbReference type="PANTHER" id="PTHR43741">
    <property type="entry name" value="FMN-DEPENDENT NADH-AZOREDUCTASE 1"/>
    <property type="match status" value="1"/>
</dbReference>
<evidence type="ECO:0000313" key="8">
    <source>
        <dbReference type="EMBL" id="SDF22592.1"/>
    </source>
</evidence>
<accession>A0A1G7JCC5</accession>
<protein>
    <recommendedName>
        <fullName evidence="6">FMN dependent NADH:quinone oxidoreductase</fullName>
        <ecNumber evidence="6">1.6.5.-</ecNumber>
    </recommendedName>
    <alternativeName>
        <fullName evidence="6">Azo-dye reductase</fullName>
    </alternativeName>
    <alternativeName>
        <fullName evidence="6">FMN-dependent NADH-azo compound oxidoreductase</fullName>
    </alternativeName>
    <alternativeName>
        <fullName evidence="6">FMN-dependent NADH-azoreductase</fullName>
        <ecNumber evidence="6">1.7.1.17</ecNumber>
    </alternativeName>
</protein>
<name>A0A1G7JCC5_PSEOR</name>
<keyword evidence="3 6" id="KW-0560">Oxidoreductase</keyword>
<dbReference type="EC" id="1.6.5.-" evidence="6"/>
<dbReference type="InterPro" id="IPR023048">
    <property type="entry name" value="NADH:quinone_OxRdtase_FMN_depd"/>
</dbReference>
<keyword evidence="4 6" id="KW-0520">NAD</keyword>
<comment type="function">
    <text evidence="6">Quinone reductase that provides resistance to thiol-specific stress caused by electrophilic quinones.</text>
</comment>
<dbReference type="PANTHER" id="PTHR43741:SF4">
    <property type="entry name" value="FMN-DEPENDENT NADH:QUINONE OXIDOREDUCTASE"/>
    <property type="match status" value="1"/>
</dbReference>
<dbReference type="AlphaFoldDB" id="A0A1G7JCC5"/>
<dbReference type="GO" id="GO:0016652">
    <property type="term" value="F:oxidoreductase activity, acting on NAD(P)H as acceptor"/>
    <property type="evidence" value="ECO:0007669"/>
    <property type="project" value="UniProtKB-UniRule"/>
</dbReference>
<dbReference type="InterPro" id="IPR003680">
    <property type="entry name" value="Flavodoxin_fold"/>
</dbReference>
<dbReference type="HAMAP" id="MF_01216">
    <property type="entry name" value="Azoreductase_type1"/>
    <property type="match status" value="1"/>
</dbReference>
<dbReference type="Proteomes" id="UP000198967">
    <property type="component" value="Unassembled WGS sequence"/>
</dbReference>
<dbReference type="Gene3D" id="3.40.50.360">
    <property type="match status" value="1"/>
</dbReference>
<comment type="caution">
    <text evidence="6">Lacks conserved residue(s) required for the propagation of feature annotation.</text>
</comment>
<dbReference type="SUPFAM" id="SSF52218">
    <property type="entry name" value="Flavoproteins"/>
    <property type="match status" value="1"/>
</dbReference>
<comment type="catalytic activity">
    <reaction evidence="5">
        <text>N,N-dimethyl-1,4-phenylenediamine + anthranilate + 2 NAD(+) = 2-(4-dimethylaminophenyl)diazenylbenzoate + 2 NADH + 2 H(+)</text>
        <dbReference type="Rhea" id="RHEA:55872"/>
        <dbReference type="ChEBI" id="CHEBI:15378"/>
        <dbReference type="ChEBI" id="CHEBI:15783"/>
        <dbReference type="ChEBI" id="CHEBI:16567"/>
        <dbReference type="ChEBI" id="CHEBI:57540"/>
        <dbReference type="ChEBI" id="CHEBI:57945"/>
        <dbReference type="ChEBI" id="CHEBI:71579"/>
        <dbReference type="EC" id="1.7.1.17"/>
    </reaction>
    <physiologicalReaction direction="right-to-left" evidence="5">
        <dbReference type="Rhea" id="RHEA:55874"/>
    </physiologicalReaction>
</comment>
<proteinExistence type="inferred from homology"/>
<dbReference type="STRING" id="366584.SAMN05216377_10410"/>
<evidence type="ECO:0000259" key="7">
    <source>
        <dbReference type="Pfam" id="PF02525"/>
    </source>
</evidence>
<dbReference type="GO" id="GO:0009055">
    <property type="term" value="F:electron transfer activity"/>
    <property type="evidence" value="ECO:0007669"/>
    <property type="project" value="UniProtKB-UniRule"/>
</dbReference>
<feature type="binding site" evidence="6">
    <location>
        <position position="10"/>
    </location>
    <ligand>
        <name>FMN</name>
        <dbReference type="ChEBI" id="CHEBI:58210"/>
    </ligand>
</feature>
<keyword evidence="2 6" id="KW-0288">FMN</keyword>
<evidence type="ECO:0000256" key="1">
    <source>
        <dbReference type="ARBA" id="ARBA00022630"/>
    </source>
</evidence>
<evidence type="ECO:0000256" key="4">
    <source>
        <dbReference type="ARBA" id="ARBA00023027"/>
    </source>
</evidence>
<comment type="function">
    <text evidence="6">Also exhibits azoreductase activity. Catalyzes the reductive cleavage of the azo bond in aromatic azo compounds to the corresponding amines.</text>
</comment>
<dbReference type="GO" id="GO:0016655">
    <property type="term" value="F:oxidoreductase activity, acting on NAD(P)H, quinone or similar compound as acceptor"/>
    <property type="evidence" value="ECO:0007669"/>
    <property type="project" value="InterPro"/>
</dbReference>
<keyword evidence="9" id="KW-1185">Reference proteome</keyword>
<dbReference type="Pfam" id="PF02525">
    <property type="entry name" value="Flavodoxin_2"/>
    <property type="match status" value="1"/>
</dbReference>
<comment type="catalytic activity">
    <reaction evidence="6">
        <text>2 a quinone + NADH + H(+) = 2 a 1,4-benzosemiquinone + NAD(+)</text>
        <dbReference type="Rhea" id="RHEA:65952"/>
        <dbReference type="ChEBI" id="CHEBI:15378"/>
        <dbReference type="ChEBI" id="CHEBI:57540"/>
        <dbReference type="ChEBI" id="CHEBI:57945"/>
        <dbReference type="ChEBI" id="CHEBI:132124"/>
        <dbReference type="ChEBI" id="CHEBI:134225"/>
    </reaction>
</comment>
<evidence type="ECO:0000256" key="6">
    <source>
        <dbReference type="HAMAP-Rule" id="MF_01216"/>
    </source>
</evidence>
<feature type="domain" description="Flavodoxin-like fold" evidence="7">
    <location>
        <begin position="3"/>
        <end position="169"/>
    </location>
</feature>
<evidence type="ECO:0000256" key="5">
    <source>
        <dbReference type="ARBA" id="ARBA00048542"/>
    </source>
</evidence>
<organism evidence="8 9">
    <name type="scientific">Pseudonocardia oroxyli</name>
    <dbReference type="NCBI Taxonomy" id="366584"/>
    <lineage>
        <taxon>Bacteria</taxon>
        <taxon>Bacillati</taxon>
        <taxon>Actinomycetota</taxon>
        <taxon>Actinomycetes</taxon>
        <taxon>Pseudonocardiales</taxon>
        <taxon>Pseudonocardiaceae</taxon>
        <taxon>Pseudonocardia</taxon>
    </lineage>
</organism>
<sequence length="215" mass="23219">MPTLLHLDSSADLVHSRTRALTAHFAEAWRAAGPNHLVTRRDLHRDALPHLPDAALHWPPRLRPADAHPPAAAETLQRELIEELVDADVLLVGAPLYNYSVPSTLKAWLDYIHVPGVTTPFDDTTQPMAGRQAVIVTSQGALYDPGTPREGWDHAVPLLEILLGEALGMALTVVTVPLALVDVAPPLAQFRERAEAEYAAAFDTLAAVAAELGAR</sequence>
<dbReference type="GO" id="GO:0010181">
    <property type="term" value="F:FMN binding"/>
    <property type="evidence" value="ECO:0007669"/>
    <property type="project" value="UniProtKB-UniRule"/>
</dbReference>
<evidence type="ECO:0000313" key="9">
    <source>
        <dbReference type="Proteomes" id="UP000198967"/>
    </source>
</evidence>
<dbReference type="EC" id="1.7.1.17" evidence="6"/>
<dbReference type="InterPro" id="IPR050104">
    <property type="entry name" value="FMN-dep_NADH:Q_OxRdtase_AzoR1"/>
</dbReference>
<keyword evidence="1 6" id="KW-0285">Flavoprotein</keyword>
<comment type="subunit">
    <text evidence="6">Homodimer.</text>
</comment>
<dbReference type="InterPro" id="IPR029039">
    <property type="entry name" value="Flavoprotein-like_sf"/>
</dbReference>
<dbReference type="EMBL" id="FNBE01000004">
    <property type="protein sequence ID" value="SDF22592.1"/>
    <property type="molecule type" value="Genomic_DNA"/>
</dbReference>
<comment type="similarity">
    <text evidence="6">Belongs to the azoreductase type 1 family.</text>
</comment>
<evidence type="ECO:0000256" key="2">
    <source>
        <dbReference type="ARBA" id="ARBA00022643"/>
    </source>
</evidence>
<comment type="cofactor">
    <cofactor evidence="6">
        <name>FMN</name>
        <dbReference type="ChEBI" id="CHEBI:58210"/>
    </cofactor>
    <text evidence="6">Binds 1 FMN per subunit.</text>
</comment>